<dbReference type="RefSeq" id="WP_200319969.1">
    <property type="nucleotide sequence ID" value="NZ_JAENJH010000004.1"/>
</dbReference>
<evidence type="ECO:0000256" key="4">
    <source>
        <dbReference type="ARBA" id="ARBA00023136"/>
    </source>
</evidence>
<comment type="subcellular location">
    <subcellularLocation>
        <location evidence="1">Endomembrane system</location>
        <topology evidence="1">Multi-pass membrane protein</topology>
    </subcellularLocation>
</comment>
<evidence type="ECO:0000259" key="6">
    <source>
        <dbReference type="Pfam" id="PF02656"/>
    </source>
</evidence>
<dbReference type="Pfam" id="PF02656">
    <property type="entry name" value="DUF202"/>
    <property type="match status" value="1"/>
</dbReference>
<gene>
    <name evidence="7" type="ORF">JHE00_19310</name>
</gene>
<feature type="domain" description="DUF202" evidence="6">
    <location>
        <begin position="3"/>
        <end position="64"/>
    </location>
</feature>
<accession>A0A934QUF7</accession>
<dbReference type="EMBL" id="JAENJH010000004">
    <property type="protein sequence ID" value="MBK1786482.1"/>
    <property type="molecule type" value="Genomic_DNA"/>
</dbReference>
<evidence type="ECO:0000256" key="1">
    <source>
        <dbReference type="ARBA" id="ARBA00004127"/>
    </source>
</evidence>
<dbReference type="InterPro" id="IPR003807">
    <property type="entry name" value="DUF202"/>
</dbReference>
<keyword evidence="4 5" id="KW-0472">Membrane</keyword>
<organism evidence="7 8">
    <name type="scientific">Prauserella cavernicola</name>
    <dbReference type="NCBI Taxonomy" id="2800127"/>
    <lineage>
        <taxon>Bacteria</taxon>
        <taxon>Bacillati</taxon>
        <taxon>Actinomycetota</taxon>
        <taxon>Actinomycetes</taxon>
        <taxon>Pseudonocardiales</taxon>
        <taxon>Pseudonocardiaceae</taxon>
        <taxon>Prauserella</taxon>
    </lineage>
</organism>
<keyword evidence="8" id="KW-1185">Reference proteome</keyword>
<keyword evidence="2 5" id="KW-0812">Transmembrane</keyword>
<evidence type="ECO:0000313" key="8">
    <source>
        <dbReference type="Proteomes" id="UP000635245"/>
    </source>
</evidence>
<feature type="transmembrane region" description="Helical" evidence="5">
    <location>
        <begin position="77"/>
        <end position="98"/>
    </location>
</feature>
<evidence type="ECO:0000256" key="3">
    <source>
        <dbReference type="ARBA" id="ARBA00022989"/>
    </source>
</evidence>
<feature type="transmembrane region" description="Helical" evidence="5">
    <location>
        <begin position="37"/>
        <end position="57"/>
    </location>
</feature>
<reference evidence="7" key="1">
    <citation type="submission" date="2020-12" db="EMBL/GenBank/DDBJ databases">
        <title>Prauserella sp. ASG 168, a novel actinomycete isolated from cave rock.</title>
        <authorList>
            <person name="Suriyachadkun C."/>
        </authorList>
    </citation>
    <scope>NUCLEOTIDE SEQUENCE</scope>
    <source>
        <strain evidence="7">ASG 168</strain>
    </source>
</reference>
<dbReference type="GO" id="GO:0012505">
    <property type="term" value="C:endomembrane system"/>
    <property type="evidence" value="ECO:0007669"/>
    <property type="project" value="UniProtKB-SubCell"/>
</dbReference>
<name>A0A934QUF7_9PSEU</name>
<protein>
    <submittedName>
        <fullName evidence="7">DUF202 domain-containing protein</fullName>
    </submittedName>
</protein>
<dbReference type="AlphaFoldDB" id="A0A934QUF7"/>
<evidence type="ECO:0000256" key="2">
    <source>
        <dbReference type="ARBA" id="ARBA00022692"/>
    </source>
</evidence>
<keyword evidence="3 5" id="KW-1133">Transmembrane helix</keyword>
<comment type="caution">
    <text evidence="7">The sequence shown here is derived from an EMBL/GenBank/DDBJ whole genome shotgun (WGS) entry which is preliminary data.</text>
</comment>
<evidence type="ECO:0000313" key="7">
    <source>
        <dbReference type="EMBL" id="MBK1786482.1"/>
    </source>
</evidence>
<sequence length="99" mass="10350">MTDGLQPERTGLAWQRTALSTAACGLLLLHAAARSGWGTLAVPAVVASASAIVLAVVGWRRERVLRRDPEPPPPSRALILGVALLVSATALTSLATFLR</sequence>
<dbReference type="Proteomes" id="UP000635245">
    <property type="component" value="Unassembled WGS sequence"/>
</dbReference>
<proteinExistence type="predicted"/>
<evidence type="ECO:0000256" key="5">
    <source>
        <dbReference type="SAM" id="Phobius"/>
    </source>
</evidence>